<evidence type="ECO:0000313" key="10">
    <source>
        <dbReference type="Proteomes" id="UP000533476"/>
    </source>
</evidence>
<evidence type="ECO:0000256" key="1">
    <source>
        <dbReference type="ARBA" id="ARBA00001974"/>
    </source>
</evidence>
<feature type="domain" description="Acyl-CoA oxidase/dehydrogenase middle" evidence="7">
    <location>
        <begin position="157"/>
        <end position="255"/>
    </location>
</feature>
<sequence>MEHLSYAYGTNHFDQASELQAVLKHLWPASGDHWEDLRQFGALAGQELYEASYHIDHDAPPVLVAHDLDGNRIDRVRLSPAERQALAATAWITQPPYRGEGWLYHYALLYLLADPGLGCILTITGQTAYALHKYATVAIPQADAIKDALLSGKAWGATWMTESQGGSDLGANQTVARQSGDVWLLTGDKYFASGAGLTDYAITTARPESGRPGPKGLALFLLPRLTREGTLNFHVRRLKDKSATRAVPSGEVELNGSEAYLIGQADQGIYYTLENLTVSRLANAVVAMGIGKKAQLEVIQRVVRRQSFGHVLETHPLIRRDLTDLTVRSAAGLTLAFYGVQKFDGAWGDRPPYSGRYHLARFVTHLAKSRTADHAAAMTALSMELFGGLGFLEEYGVARWHREALITPIWEGPSNIQALDFLETVKRQRAHQAFLSEIVPMLDHAGTPEAQYARVQLERHLERLATLEGREAEWYAKESLTAVADAAQVALLYDMARSQGEPYAHLAELYSIRFLRHREYPFAVDQEANLWGGGWR</sequence>
<comment type="similarity">
    <text evidence="2 5">Belongs to the acyl-CoA dehydrogenase family.</text>
</comment>
<name>A0A7Y0L7R8_9FIRM</name>
<evidence type="ECO:0000256" key="3">
    <source>
        <dbReference type="ARBA" id="ARBA00022630"/>
    </source>
</evidence>
<dbReference type="GO" id="GO:0003995">
    <property type="term" value="F:acyl-CoA dehydrogenase activity"/>
    <property type="evidence" value="ECO:0007669"/>
    <property type="project" value="InterPro"/>
</dbReference>
<accession>A0A7Y0L7R8</accession>
<feature type="domain" description="Acyl-CoA dehydrogenase/oxidase C-terminal" evidence="6">
    <location>
        <begin position="266"/>
        <end position="420"/>
    </location>
</feature>
<evidence type="ECO:0000259" key="8">
    <source>
        <dbReference type="Pfam" id="PF18158"/>
    </source>
</evidence>
<keyword evidence="3 5" id="KW-0285">Flavoprotein</keyword>
<dbReference type="Proteomes" id="UP000533476">
    <property type="component" value="Unassembled WGS sequence"/>
</dbReference>
<evidence type="ECO:0000259" key="6">
    <source>
        <dbReference type="Pfam" id="PF00441"/>
    </source>
</evidence>
<organism evidence="9 10">
    <name type="scientific">Sulfobacillus harzensis</name>
    <dbReference type="NCBI Taxonomy" id="2729629"/>
    <lineage>
        <taxon>Bacteria</taxon>
        <taxon>Bacillati</taxon>
        <taxon>Bacillota</taxon>
        <taxon>Clostridia</taxon>
        <taxon>Eubacteriales</taxon>
        <taxon>Clostridiales Family XVII. Incertae Sedis</taxon>
        <taxon>Sulfobacillus</taxon>
    </lineage>
</organism>
<evidence type="ECO:0000259" key="7">
    <source>
        <dbReference type="Pfam" id="PF02770"/>
    </source>
</evidence>
<dbReference type="Pfam" id="PF00441">
    <property type="entry name" value="Acyl-CoA_dh_1"/>
    <property type="match status" value="1"/>
</dbReference>
<proteinExistence type="inferred from homology"/>
<evidence type="ECO:0000256" key="2">
    <source>
        <dbReference type="ARBA" id="ARBA00009347"/>
    </source>
</evidence>
<dbReference type="SUPFAM" id="SSF56645">
    <property type="entry name" value="Acyl-CoA dehydrogenase NM domain-like"/>
    <property type="match status" value="1"/>
</dbReference>
<protein>
    <submittedName>
        <fullName evidence="9">Acyl-CoA dehydrogenase</fullName>
    </submittedName>
</protein>
<comment type="cofactor">
    <cofactor evidence="1 5">
        <name>FAD</name>
        <dbReference type="ChEBI" id="CHEBI:57692"/>
    </cofactor>
</comment>
<dbReference type="PANTHER" id="PTHR42707">
    <property type="entry name" value="ACYL-COA DEHYDROGENASE"/>
    <property type="match status" value="1"/>
</dbReference>
<dbReference type="Pfam" id="PF02770">
    <property type="entry name" value="Acyl-CoA_dh_M"/>
    <property type="match status" value="1"/>
</dbReference>
<gene>
    <name evidence="9" type="ORF">HIJ39_19840</name>
</gene>
<reference evidence="9 10" key="1">
    <citation type="submission" date="2020-04" db="EMBL/GenBank/DDBJ databases">
        <authorList>
            <person name="Zhang R."/>
            <person name="Schippers A."/>
        </authorList>
    </citation>
    <scope>NUCLEOTIDE SEQUENCE [LARGE SCALE GENOMIC DNA]</scope>
    <source>
        <strain evidence="9 10">DSM 109850</strain>
    </source>
</reference>
<dbReference type="InterPro" id="IPR041504">
    <property type="entry name" value="AidB_N"/>
</dbReference>
<dbReference type="Gene3D" id="2.40.110.20">
    <property type="match status" value="1"/>
</dbReference>
<dbReference type="RefSeq" id="WP_169102777.1">
    <property type="nucleotide sequence ID" value="NZ_JABBVZ010000123.1"/>
</dbReference>
<dbReference type="InterPro" id="IPR052904">
    <property type="entry name" value="Acyl-CoA_dehydrogenase-like"/>
</dbReference>
<keyword evidence="5" id="KW-0560">Oxidoreductase</keyword>
<dbReference type="InterPro" id="IPR036250">
    <property type="entry name" value="AcylCo_DH-like_C"/>
</dbReference>
<dbReference type="InterPro" id="IPR009100">
    <property type="entry name" value="AcylCoA_DH/oxidase_NM_dom_sf"/>
</dbReference>
<comment type="caution">
    <text evidence="9">The sequence shown here is derived from an EMBL/GenBank/DDBJ whole genome shotgun (WGS) entry which is preliminary data.</text>
</comment>
<dbReference type="InterPro" id="IPR006091">
    <property type="entry name" value="Acyl-CoA_Oxase/DH_mid-dom"/>
</dbReference>
<evidence type="ECO:0000256" key="5">
    <source>
        <dbReference type="RuleBase" id="RU362125"/>
    </source>
</evidence>
<dbReference type="PANTHER" id="PTHR42707:SF2">
    <property type="entry name" value="ACD11 DEHYDROGENASE"/>
    <property type="match status" value="1"/>
</dbReference>
<dbReference type="PROSITE" id="PS00073">
    <property type="entry name" value="ACYL_COA_DH_2"/>
    <property type="match status" value="1"/>
</dbReference>
<evidence type="ECO:0000256" key="4">
    <source>
        <dbReference type="ARBA" id="ARBA00022827"/>
    </source>
</evidence>
<dbReference type="Gene3D" id="1.20.140.10">
    <property type="entry name" value="Butyryl-CoA Dehydrogenase, subunit A, domain 3"/>
    <property type="match status" value="1"/>
</dbReference>
<dbReference type="Pfam" id="PF18158">
    <property type="entry name" value="AidB_N"/>
    <property type="match status" value="1"/>
</dbReference>
<keyword evidence="4 5" id="KW-0274">FAD</keyword>
<dbReference type="InterPro" id="IPR009075">
    <property type="entry name" value="AcylCo_DH/oxidase_C"/>
</dbReference>
<evidence type="ECO:0000313" key="9">
    <source>
        <dbReference type="EMBL" id="NMP24568.1"/>
    </source>
</evidence>
<dbReference type="InterPro" id="IPR006089">
    <property type="entry name" value="Acyl-CoA_DH_CS"/>
</dbReference>
<dbReference type="SUPFAM" id="SSF47203">
    <property type="entry name" value="Acyl-CoA dehydrogenase C-terminal domain-like"/>
    <property type="match status" value="1"/>
</dbReference>
<dbReference type="EMBL" id="JABBVZ010000123">
    <property type="protein sequence ID" value="NMP24568.1"/>
    <property type="molecule type" value="Genomic_DNA"/>
</dbReference>
<feature type="domain" description="Adaptive response protein AidB N-terminal" evidence="8">
    <location>
        <begin position="10"/>
        <end position="137"/>
    </location>
</feature>
<dbReference type="AlphaFoldDB" id="A0A7Y0L7R8"/>
<keyword evidence="10" id="KW-1185">Reference proteome</keyword>